<dbReference type="Gene3D" id="3.40.50.720">
    <property type="entry name" value="NAD(P)-binding Rossmann-like Domain"/>
    <property type="match status" value="1"/>
</dbReference>
<evidence type="ECO:0000256" key="1">
    <source>
        <dbReference type="ARBA" id="ARBA00023002"/>
    </source>
</evidence>
<dbReference type="PRINTS" id="PR00081">
    <property type="entry name" value="GDHRDH"/>
</dbReference>
<dbReference type="InterPro" id="IPR036291">
    <property type="entry name" value="NAD(P)-bd_dom_sf"/>
</dbReference>
<dbReference type="AlphaFoldDB" id="A0A939E010"/>
<keyword evidence="1" id="KW-0560">Oxidoreductase</keyword>
<dbReference type="PANTHER" id="PTHR43157">
    <property type="entry name" value="PHOSPHATIDYLINOSITOL-GLYCAN BIOSYNTHESIS CLASS F PROTEIN-RELATED"/>
    <property type="match status" value="1"/>
</dbReference>
<accession>A0A939E010</accession>
<dbReference type="InterPro" id="IPR002347">
    <property type="entry name" value="SDR_fam"/>
</dbReference>
<evidence type="ECO:0000313" key="3">
    <source>
        <dbReference type="Proteomes" id="UP000664332"/>
    </source>
</evidence>
<dbReference type="SUPFAM" id="SSF51735">
    <property type="entry name" value="NAD(P)-binding Rossmann-fold domains"/>
    <property type="match status" value="1"/>
</dbReference>
<protein>
    <submittedName>
        <fullName evidence="2">SDR family NAD(P)-dependent oxidoreductase</fullName>
    </submittedName>
</protein>
<dbReference type="Proteomes" id="UP000664332">
    <property type="component" value="Unassembled WGS sequence"/>
</dbReference>
<dbReference type="PANTHER" id="PTHR43157:SF31">
    <property type="entry name" value="PHOSPHATIDYLINOSITOL-GLYCAN BIOSYNTHESIS CLASS F PROTEIN"/>
    <property type="match status" value="1"/>
</dbReference>
<comment type="caution">
    <text evidence="2">The sequence shown here is derived from an EMBL/GenBank/DDBJ whole genome shotgun (WGS) entry which is preliminary data.</text>
</comment>
<keyword evidence="3" id="KW-1185">Reference proteome</keyword>
<dbReference type="GO" id="GO:0016491">
    <property type="term" value="F:oxidoreductase activity"/>
    <property type="evidence" value="ECO:0007669"/>
    <property type="project" value="UniProtKB-KW"/>
</dbReference>
<organism evidence="2 3">
    <name type="scientific">Corynebacterium mendelii</name>
    <dbReference type="NCBI Taxonomy" id="2765362"/>
    <lineage>
        <taxon>Bacteria</taxon>
        <taxon>Bacillati</taxon>
        <taxon>Actinomycetota</taxon>
        <taxon>Actinomycetes</taxon>
        <taxon>Mycobacteriales</taxon>
        <taxon>Corynebacteriaceae</taxon>
        <taxon>Corynebacterium</taxon>
    </lineage>
</organism>
<dbReference type="Pfam" id="PF00106">
    <property type="entry name" value="adh_short"/>
    <property type="match status" value="1"/>
</dbReference>
<evidence type="ECO:0000313" key="2">
    <source>
        <dbReference type="EMBL" id="MBN9644410.1"/>
    </source>
</evidence>
<reference evidence="2" key="1">
    <citation type="submission" date="2021-03" db="EMBL/GenBank/DDBJ databases">
        <authorList>
            <person name="Sun Q."/>
        </authorList>
    </citation>
    <scope>NUCLEOTIDE SEQUENCE</scope>
    <source>
        <strain evidence="2">CCM 8862</strain>
    </source>
</reference>
<name>A0A939E010_9CORY</name>
<proteinExistence type="predicted"/>
<dbReference type="RefSeq" id="WP_207278899.1">
    <property type="nucleotide sequence ID" value="NZ_JAFLEQ010000012.1"/>
</dbReference>
<sequence length="303" mass="32601">MAYSVGVARGTGNGRRTIVVTGASSGIGLAATEKLLAEGHRVISVGRNPEKISGLAARLGNEWFVCDFADFADVARLARDIAAATDHIDVLANNAGAYFSARERTVDGHEKTLQVNHLSPSLLTLKLLPCLQRGLGYVVMTSSVAGKAFSSLDVTDIERTRRSYRPMEAYADSKLMNAIFARELSRRFAAHGIFAVSFHPGVVASSFATTSDGLVGRAYRSRLFRSWLLHPERAAERLTALANGTVGVDFVPGGYYSNNQPVRTHELAYDDGITAAVWNTTLELINDSGDFGIDESMEDVAAA</sequence>
<gene>
    <name evidence="2" type="ORF">JZY06_07270</name>
</gene>
<dbReference type="EMBL" id="JAFLEQ010000012">
    <property type="protein sequence ID" value="MBN9644410.1"/>
    <property type="molecule type" value="Genomic_DNA"/>
</dbReference>